<evidence type="ECO:0000313" key="1">
    <source>
        <dbReference type="EMBL" id="MOY42275.1"/>
    </source>
</evidence>
<dbReference type="EMBL" id="GHJT01008304">
    <property type="protein sequence ID" value="MOY42275.1"/>
    <property type="molecule type" value="Transcribed_RNA"/>
</dbReference>
<proteinExistence type="predicted"/>
<name>A0A4D5RZ77_IXOSC</name>
<sequence>MRAVLQSWFALLTPSENSGCSSASFHLSLNSSERLSKENKLFCLFPFVRNFSAKFNRSFLFFFSFFFKGKWT</sequence>
<protein>
    <submittedName>
        <fullName evidence="1">Putative secreted protein</fullName>
    </submittedName>
</protein>
<reference evidence="1" key="1">
    <citation type="submission" date="2019-04" db="EMBL/GenBank/DDBJ databases">
        <title>An insight into the mialome of Ixodes scapularis.</title>
        <authorList>
            <person name="Ribeiro J.M."/>
            <person name="Mather T.N."/>
            <person name="Karim S."/>
        </authorList>
    </citation>
    <scope>NUCLEOTIDE SEQUENCE</scope>
</reference>
<dbReference type="AlphaFoldDB" id="A0A4D5RZ77"/>
<organism evidence="1">
    <name type="scientific">Ixodes scapularis</name>
    <name type="common">Black-legged tick</name>
    <name type="synonym">Deer tick</name>
    <dbReference type="NCBI Taxonomy" id="6945"/>
    <lineage>
        <taxon>Eukaryota</taxon>
        <taxon>Metazoa</taxon>
        <taxon>Ecdysozoa</taxon>
        <taxon>Arthropoda</taxon>
        <taxon>Chelicerata</taxon>
        <taxon>Arachnida</taxon>
        <taxon>Acari</taxon>
        <taxon>Parasitiformes</taxon>
        <taxon>Ixodida</taxon>
        <taxon>Ixodoidea</taxon>
        <taxon>Ixodidae</taxon>
        <taxon>Ixodinae</taxon>
        <taxon>Ixodes</taxon>
    </lineage>
</organism>
<accession>A0A4D5RZ77</accession>